<name>A0ABV6KTR2_9BACI</name>
<dbReference type="InterPro" id="IPR005107">
    <property type="entry name" value="CO_DH_flav_C"/>
</dbReference>
<dbReference type="PANTHER" id="PTHR42659">
    <property type="entry name" value="XANTHINE DEHYDROGENASE SUBUNIT C-RELATED"/>
    <property type="match status" value="1"/>
</dbReference>
<evidence type="ECO:0000313" key="5">
    <source>
        <dbReference type="EMBL" id="MFC0476727.1"/>
    </source>
</evidence>
<dbReference type="PROSITE" id="PS51387">
    <property type="entry name" value="FAD_PCMH"/>
    <property type="match status" value="1"/>
</dbReference>
<dbReference type="SMART" id="SM01092">
    <property type="entry name" value="CO_deh_flav_C"/>
    <property type="match status" value="1"/>
</dbReference>
<dbReference type="InterPro" id="IPR036318">
    <property type="entry name" value="FAD-bd_PCMH-like_sf"/>
</dbReference>
<dbReference type="Pfam" id="PF03450">
    <property type="entry name" value="CO_deh_flav_C"/>
    <property type="match status" value="1"/>
</dbReference>
<evidence type="ECO:0000259" key="4">
    <source>
        <dbReference type="PROSITE" id="PS51387"/>
    </source>
</evidence>
<evidence type="ECO:0000256" key="3">
    <source>
        <dbReference type="ARBA" id="ARBA00023002"/>
    </source>
</evidence>
<keyword evidence="2" id="KW-0274">FAD</keyword>
<reference evidence="5 6" key="1">
    <citation type="submission" date="2024-09" db="EMBL/GenBank/DDBJ databases">
        <authorList>
            <person name="Sun Q."/>
            <person name="Mori K."/>
        </authorList>
    </citation>
    <scope>NUCLEOTIDE SEQUENCE [LARGE SCALE GENOMIC DNA]</scope>
    <source>
        <strain evidence="5 6">CGMCC 1.9126</strain>
    </source>
</reference>
<dbReference type="InterPro" id="IPR016166">
    <property type="entry name" value="FAD-bd_PCMH"/>
</dbReference>
<dbReference type="Gene3D" id="3.30.43.10">
    <property type="entry name" value="Uridine Diphospho-n-acetylenolpyruvylglucosamine Reductase, domain 2"/>
    <property type="match status" value="1"/>
</dbReference>
<dbReference type="InterPro" id="IPR016169">
    <property type="entry name" value="FAD-bd_PCMH_sub2"/>
</dbReference>
<dbReference type="SUPFAM" id="SSF55447">
    <property type="entry name" value="CO dehydrogenase flavoprotein C-terminal domain-like"/>
    <property type="match status" value="1"/>
</dbReference>
<dbReference type="EMBL" id="JBHLUU010000110">
    <property type="protein sequence ID" value="MFC0476727.1"/>
    <property type="molecule type" value="Genomic_DNA"/>
</dbReference>
<evidence type="ECO:0000313" key="6">
    <source>
        <dbReference type="Proteomes" id="UP001589738"/>
    </source>
</evidence>
<proteinExistence type="predicted"/>
<dbReference type="RefSeq" id="WP_377058581.1">
    <property type="nucleotide sequence ID" value="NZ_JBHLUU010000110.1"/>
</dbReference>
<dbReference type="InterPro" id="IPR036683">
    <property type="entry name" value="CO_DH_flav_C_dom_sf"/>
</dbReference>
<dbReference type="SUPFAM" id="SSF56176">
    <property type="entry name" value="FAD-binding/transporter-associated domain-like"/>
    <property type="match status" value="1"/>
</dbReference>
<keyword evidence="6" id="KW-1185">Reference proteome</keyword>
<organism evidence="5 6">
    <name type="scientific">Robertmurraya beringensis</name>
    <dbReference type="NCBI Taxonomy" id="641660"/>
    <lineage>
        <taxon>Bacteria</taxon>
        <taxon>Bacillati</taxon>
        <taxon>Bacillota</taxon>
        <taxon>Bacilli</taxon>
        <taxon>Bacillales</taxon>
        <taxon>Bacillaceae</taxon>
        <taxon>Robertmurraya</taxon>
    </lineage>
</organism>
<dbReference type="InterPro" id="IPR051312">
    <property type="entry name" value="Diverse_Substr_Oxidored"/>
</dbReference>
<dbReference type="Proteomes" id="UP001589738">
    <property type="component" value="Unassembled WGS sequence"/>
</dbReference>
<protein>
    <submittedName>
        <fullName evidence="5">FAD binding domain-containing protein</fullName>
    </submittedName>
</protein>
<dbReference type="Gene3D" id="3.30.465.10">
    <property type="match status" value="1"/>
</dbReference>
<sequence>MIRQGTTSLIDTEVWMPTSLAEAWGLMEKLGETASFIAGGTLMQTHWAKGFYAPSHLISLDGIKEMKGWGKELVNGESYTRLGAAIPLDFCRQNKELIHPLLVEAARNIAAPAVRNRATIGGNIANGFGDLIPALLVLEADLSVYDGNSVQHQPIYDYIKSNNQSLIISAYVPDDPTNRFFYKKLCHREAFTPSVVTVAGTFHLHEKREISAVRLAVSGSTTQPQRLYQSEKLLEGSSLTNDQLQKIFEKIEEEFTPSTDSYSTATYKKSVAANWIVSEIARG</sequence>
<feature type="domain" description="FAD-binding PCMH-type" evidence="4">
    <location>
        <begin position="7"/>
        <end position="177"/>
    </location>
</feature>
<accession>A0ABV6KTR2</accession>
<dbReference type="Pfam" id="PF00941">
    <property type="entry name" value="FAD_binding_5"/>
    <property type="match status" value="1"/>
</dbReference>
<dbReference type="PANTHER" id="PTHR42659:SF2">
    <property type="entry name" value="XANTHINE DEHYDROGENASE SUBUNIT C-RELATED"/>
    <property type="match status" value="1"/>
</dbReference>
<gene>
    <name evidence="5" type="ORF">ACFFHF_16110</name>
</gene>
<keyword evidence="3" id="KW-0560">Oxidoreductase</keyword>
<dbReference type="Gene3D" id="3.30.390.50">
    <property type="entry name" value="CO dehydrogenase flavoprotein, C-terminal domain"/>
    <property type="match status" value="1"/>
</dbReference>
<evidence type="ECO:0000256" key="1">
    <source>
        <dbReference type="ARBA" id="ARBA00022630"/>
    </source>
</evidence>
<evidence type="ECO:0000256" key="2">
    <source>
        <dbReference type="ARBA" id="ARBA00022827"/>
    </source>
</evidence>
<comment type="caution">
    <text evidence="5">The sequence shown here is derived from an EMBL/GenBank/DDBJ whole genome shotgun (WGS) entry which is preliminary data.</text>
</comment>
<dbReference type="InterPro" id="IPR002346">
    <property type="entry name" value="Mopterin_DH_FAD-bd"/>
</dbReference>
<keyword evidence="1" id="KW-0285">Flavoprotein</keyword>
<dbReference type="InterPro" id="IPR016167">
    <property type="entry name" value="FAD-bd_PCMH_sub1"/>
</dbReference>